<evidence type="ECO:0000313" key="4">
    <source>
        <dbReference type="EMBL" id="MFC5058240.1"/>
    </source>
</evidence>
<evidence type="ECO:0000313" key="5">
    <source>
        <dbReference type="Proteomes" id="UP001595833"/>
    </source>
</evidence>
<comment type="caution">
    <text evidence="4">The sequence shown here is derived from an EMBL/GenBank/DDBJ whole genome shotgun (WGS) entry which is preliminary data.</text>
</comment>
<proteinExistence type="predicted"/>
<dbReference type="Pfam" id="PF13240">
    <property type="entry name" value="Zn_Ribbon_1"/>
    <property type="match status" value="1"/>
</dbReference>
<feature type="transmembrane region" description="Helical" evidence="2">
    <location>
        <begin position="337"/>
        <end position="357"/>
    </location>
</feature>
<dbReference type="Proteomes" id="UP001595833">
    <property type="component" value="Unassembled WGS sequence"/>
</dbReference>
<feature type="region of interest" description="Disordered" evidence="1">
    <location>
        <begin position="138"/>
        <end position="198"/>
    </location>
</feature>
<keyword evidence="2" id="KW-0812">Transmembrane</keyword>
<accession>A0ABV9Y9E5</accession>
<feature type="compositionally biased region" description="Low complexity" evidence="1">
    <location>
        <begin position="177"/>
        <end position="198"/>
    </location>
</feature>
<feature type="domain" description="Zinc-ribbon" evidence="3">
    <location>
        <begin position="6"/>
        <end position="25"/>
    </location>
</feature>
<evidence type="ECO:0000256" key="2">
    <source>
        <dbReference type="SAM" id="Phobius"/>
    </source>
</evidence>
<reference evidence="5" key="1">
    <citation type="journal article" date="2019" name="Int. J. Syst. Evol. Microbiol.">
        <title>The Global Catalogue of Microorganisms (GCM) 10K type strain sequencing project: providing services to taxonomists for standard genome sequencing and annotation.</title>
        <authorList>
            <consortium name="The Broad Institute Genomics Platform"/>
            <consortium name="The Broad Institute Genome Sequencing Center for Infectious Disease"/>
            <person name="Wu L."/>
            <person name="Ma J."/>
        </authorList>
    </citation>
    <scope>NUCLEOTIDE SEQUENCE [LARGE SCALE GENOMIC DNA]</scope>
    <source>
        <strain evidence="5">KCTC 12848</strain>
    </source>
</reference>
<name>A0ABV9Y9E5_9PSEU</name>
<dbReference type="RefSeq" id="WP_344037703.1">
    <property type="nucleotide sequence ID" value="NZ_BAAAKE010000008.1"/>
</dbReference>
<feature type="region of interest" description="Disordered" evidence="1">
    <location>
        <begin position="38"/>
        <end position="106"/>
    </location>
</feature>
<gene>
    <name evidence="4" type="ORF">ACFPFM_31395</name>
</gene>
<evidence type="ECO:0000256" key="1">
    <source>
        <dbReference type="SAM" id="MobiDB-lite"/>
    </source>
</evidence>
<sequence>MTVRSCTQCGASVQDGDDFCGNCGTYLGWSAGGGAPAGRTGAGGTPGPVAGPVAGSTPAAGQAPTTGPEPVARQRTGADRGAGSRRDRAREGDRAEADETAGDDQAAEGLAAVRDLIGGRDLSVGDLLGDGLGSAVDAFPGRGSDGEPDRGTGGGPGRGADEDSGGGSGRRAEEDPVGGARAGSAAGVGPAVGEAAAGRPGLWARWRSWVRSRFGEDPEAMTAGRGSGSDVAPVPTDGADAARVRTGAGSEAVVAAGPSDVVLGPVLPGRPEAKRPLPTTTGGVEVDGPPCPVCGTANPPGRRFCRRCATPLLPAGPVARAARRHGRRRRLGDPSRWLRRLAALLAVAALVVAGILFRPKAVELFEDVRDRLAEPAAIAPARTAATAEVPDHPAAAAADGLSNRYWGAPAVGDAVEFTFDQPFRLLSVVVHAGASAQPEQFREQARPTALDVVVTSAGGATRTIPVALNDQPGPQRTDTGISDVVAVRLVVKSAAGLGGGGHIALGEVEFFRRP</sequence>
<keyword evidence="5" id="KW-1185">Reference proteome</keyword>
<evidence type="ECO:0000259" key="3">
    <source>
        <dbReference type="Pfam" id="PF13240"/>
    </source>
</evidence>
<dbReference type="InterPro" id="IPR057561">
    <property type="entry name" value="NADase_transloc"/>
</dbReference>
<feature type="compositionally biased region" description="Low complexity" evidence="1">
    <location>
        <begin position="47"/>
        <end position="61"/>
    </location>
</feature>
<keyword evidence="2" id="KW-1133">Transmembrane helix</keyword>
<dbReference type="InterPro" id="IPR026870">
    <property type="entry name" value="Zinc_ribbon_dom"/>
</dbReference>
<organism evidence="4 5">
    <name type="scientific">Saccharothrix xinjiangensis</name>
    <dbReference type="NCBI Taxonomy" id="204798"/>
    <lineage>
        <taxon>Bacteria</taxon>
        <taxon>Bacillati</taxon>
        <taxon>Actinomycetota</taxon>
        <taxon>Actinomycetes</taxon>
        <taxon>Pseudonocardiales</taxon>
        <taxon>Pseudonocardiaceae</taxon>
        <taxon>Saccharothrix</taxon>
    </lineage>
</organism>
<protein>
    <submittedName>
        <fullName evidence="4">Zinc-ribbon domain-containing protein</fullName>
    </submittedName>
</protein>
<dbReference type="NCBIfam" id="NF047619">
    <property type="entry name" value="NADase_discoid"/>
    <property type="match status" value="1"/>
</dbReference>
<keyword evidence="2" id="KW-0472">Membrane</keyword>
<dbReference type="EMBL" id="JBHSJB010000031">
    <property type="protein sequence ID" value="MFC5058240.1"/>
    <property type="molecule type" value="Genomic_DNA"/>
</dbReference>
<feature type="compositionally biased region" description="Basic and acidic residues" evidence="1">
    <location>
        <begin position="76"/>
        <end position="97"/>
    </location>
</feature>